<keyword evidence="4" id="KW-1185">Reference proteome</keyword>
<feature type="region of interest" description="Disordered" evidence="2">
    <location>
        <begin position="312"/>
        <end position="375"/>
    </location>
</feature>
<dbReference type="HOGENOM" id="CLU_422815_0_0_1"/>
<accession>D8QBE6</accession>
<organism evidence="4">
    <name type="scientific">Schizophyllum commune (strain H4-8 / FGSC 9210)</name>
    <name type="common">Split gill fungus</name>
    <dbReference type="NCBI Taxonomy" id="578458"/>
    <lineage>
        <taxon>Eukaryota</taxon>
        <taxon>Fungi</taxon>
        <taxon>Dikarya</taxon>
        <taxon>Basidiomycota</taxon>
        <taxon>Agaricomycotina</taxon>
        <taxon>Agaricomycetes</taxon>
        <taxon>Agaricomycetidae</taxon>
        <taxon>Agaricales</taxon>
        <taxon>Schizophyllaceae</taxon>
        <taxon>Schizophyllum</taxon>
    </lineage>
</organism>
<proteinExistence type="predicted"/>
<dbReference type="Proteomes" id="UP000007431">
    <property type="component" value="Unassembled WGS sequence"/>
</dbReference>
<dbReference type="GeneID" id="9593995"/>
<sequence>MAPTAGRALQAKFGIANGSDAVASTSKLVASAPSASQLQKHIITVHPWDDPHVSPDASQRDGNFTSWVKRRVKVNIAGLPPDYPYQLLSSQNVRTFTYAMLPFVEFRGRGAPREDFGLPGDVYIDTTEGEEALYYCTVGPSHSRGSWERWEGTYPPPRHPYLDRENRYPRYLWVQPKTSTWASAMFLAGLTQEILHPKVTLTQPNAAETQRARLKADIVEMLANEHAPAPLPAKRGRPKIKQEPAESAGTTQSHPPRARKRKREVEAAVPPASAPVPVPQRRAAAAAAAKILLSAPQGDDDLPDESIESISSAPAVRHLPSLPSNNHIRRGAKHNQPTEPPPITPPIVALPQPQASSQAPLPTRAPLPRRKPTAASVSLNNALSQLKNVSEVLQNPQDLDIPKLEADVQKVVNSLEDSRRRVDAREKELREALSTKEKALSEAQTERAKLVAVVQTLQKEFAKIFIPAWKGGVNPSQLSNPRFNYENNISKVIPPRGPTELDKAKDRIAELERELERMRLQERVHSPQEKSARLPDEHVHLTQEDMHLSPDSVHLPQEGEHLTQEGVHLPQEGAFLPLEGVPLPQEIVPLPQESVHLPPPPDALPPPLVKEEPQLPPPLEFSHFASGETSRANSEVEILDGLELEYPE</sequence>
<feature type="region of interest" description="Disordered" evidence="2">
    <location>
        <begin position="587"/>
        <end position="648"/>
    </location>
</feature>
<dbReference type="KEGG" id="scm:SCHCO_02548794"/>
<evidence type="ECO:0000256" key="2">
    <source>
        <dbReference type="SAM" id="MobiDB-lite"/>
    </source>
</evidence>
<reference evidence="3 4" key="1">
    <citation type="journal article" date="2010" name="Nat. Biotechnol.">
        <title>Genome sequence of the model mushroom Schizophyllum commune.</title>
        <authorList>
            <person name="Ohm R.A."/>
            <person name="de Jong J.F."/>
            <person name="Lugones L.G."/>
            <person name="Aerts A."/>
            <person name="Kothe E."/>
            <person name="Stajich J.E."/>
            <person name="de Vries R.P."/>
            <person name="Record E."/>
            <person name="Levasseur A."/>
            <person name="Baker S.E."/>
            <person name="Bartholomew K.A."/>
            <person name="Coutinho P.M."/>
            <person name="Erdmann S."/>
            <person name="Fowler T.J."/>
            <person name="Gathman A.C."/>
            <person name="Lombard V."/>
            <person name="Henrissat B."/>
            <person name="Knabe N."/>
            <person name="Kuees U."/>
            <person name="Lilly W.W."/>
            <person name="Lindquist E."/>
            <person name="Lucas S."/>
            <person name="Magnuson J.K."/>
            <person name="Piumi F."/>
            <person name="Raudaskoski M."/>
            <person name="Salamov A."/>
            <person name="Schmutz J."/>
            <person name="Schwarze F.W.M.R."/>
            <person name="vanKuyk P.A."/>
            <person name="Horton J.S."/>
            <person name="Grigoriev I.V."/>
            <person name="Woesten H.A.B."/>
        </authorList>
    </citation>
    <scope>NUCLEOTIDE SEQUENCE [LARGE SCALE GENOMIC DNA]</scope>
    <source>
        <strain evidence="4">H4-8 / FGSC 9210</strain>
    </source>
</reference>
<feature type="compositionally biased region" description="Low complexity" evidence="2">
    <location>
        <begin position="346"/>
        <end position="366"/>
    </location>
</feature>
<evidence type="ECO:0000256" key="1">
    <source>
        <dbReference type="SAM" id="Coils"/>
    </source>
</evidence>
<dbReference type="VEuPathDB" id="FungiDB:SCHCODRAFT_02548794"/>
<dbReference type="RefSeq" id="XP_003029245.1">
    <property type="nucleotide sequence ID" value="XM_003029199.1"/>
</dbReference>
<feature type="region of interest" description="Disordered" evidence="2">
    <location>
        <begin position="225"/>
        <end position="281"/>
    </location>
</feature>
<feature type="compositionally biased region" description="Pro residues" evidence="2">
    <location>
        <begin position="597"/>
        <end position="619"/>
    </location>
</feature>
<dbReference type="EMBL" id="GL377309">
    <property type="protein sequence ID" value="EFI94342.1"/>
    <property type="molecule type" value="Genomic_DNA"/>
</dbReference>
<dbReference type="AlphaFoldDB" id="D8QBE6"/>
<dbReference type="InParanoid" id="D8QBE6"/>
<evidence type="ECO:0000313" key="4">
    <source>
        <dbReference type="Proteomes" id="UP000007431"/>
    </source>
</evidence>
<gene>
    <name evidence="3" type="ORF">SCHCODRAFT_111212</name>
</gene>
<evidence type="ECO:0000313" key="3">
    <source>
        <dbReference type="EMBL" id="EFI94342.1"/>
    </source>
</evidence>
<name>D8QBE6_SCHCM</name>
<feature type="coiled-coil region" evidence="1">
    <location>
        <begin position="412"/>
        <end position="460"/>
    </location>
</feature>
<dbReference type="OrthoDB" id="3067611at2759"/>
<protein>
    <submittedName>
        <fullName evidence="3">Uncharacterized protein</fullName>
    </submittedName>
</protein>
<feature type="non-terminal residue" evidence="3">
    <location>
        <position position="648"/>
    </location>
</feature>
<keyword evidence="1" id="KW-0175">Coiled coil</keyword>
<feature type="compositionally biased region" description="Acidic residues" evidence="2">
    <location>
        <begin position="637"/>
        <end position="648"/>
    </location>
</feature>